<protein>
    <submittedName>
        <fullName evidence="4">Alpha-L-rhamnosidase C-terminal domain-containing protein</fullName>
    </submittedName>
</protein>
<dbReference type="PANTHER" id="PTHR34987">
    <property type="entry name" value="C, PUTATIVE (AFU_ORTHOLOGUE AFUA_3G02880)-RELATED"/>
    <property type="match status" value="1"/>
</dbReference>
<evidence type="ECO:0000259" key="2">
    <source>
        <dbReference type="Pfam" id="PF17389"/>
    </source>
</evidence>
<dbReference type="InterPro" id="IPR035398">
    <property type="entry name" value="Bac_rhamnosid_C"/>
</dbReference>
<feature type="domain" description="Alpha-L-rhamnosidase six-hairpin glycosidase" evidence="2">
    <location>
        <begin position="375"/>
        <end position="666"/>
    </location>
</feature>
<dbReference type="SUPFAM" id="SSF48208">
    <property type="entry name" value="Six-hairpin glycosidases"/>
    <property type="match status" value="1"/>
</dbReference>
<accession>A0AAU8NK60</accession>
<dbReference type="PANTHER" id="PTHR34987:SF2">
    <property type="entry name" value="B, PUTATIVE (AFU_ORTHOLOGUE AFUA_7G05040)-RELATED"/>
    <property type="match status" value="1"/>
</dbReference>
<gene>
    <name evidence="4" type="ORF">ABXS70_10710</name>
</gene>
<dbReference type="GO" id="GO:0005975">
    <property type="term" value="P:carbohydrate metabolic process"/>
    <property type="evidence" value="ECO:0007669"/>
    <property type="project" value="InterPro"/>
</dbReference>
<dbReference type="Gene3D" id="2.60.120.260">
    <property type="entry name" value="Galactose-binding domain-like"/>
    <property type="match status" value="2"/>
</dbReference>
<dbReference type="InterPro" id="IPR035396">
    <property type="entry name" value="Bac_rhamnosid6H"/>
</dbReference>
<name>A0AAU8NK60_9BACL</name>
<organism evidence="4">
    <name type="scientific">Paenibacillus sp. AN1007</name>
    <dbReference type="NCBI Taxonomy" id="3151385"/>
    <lineage>
        <taxon>Bacteria</taxon>
        <taxon>Bacillati</taxon>
        <taxon>Bacillota</taxon>
        <taxon>Bacilli</taxon>
        <taxon>Bacillales</taxon>
        <taxon>Paenibacillaceae</taxon>
        <taxon>Paenibacillus</taxon>
    </lineage>
</organism>
<evidence type="ECO:0000259" key="1">
    <source>
        <dbReference type="Pfam" id="PF08531"/>
    </source>
</evidence>
<sequence length="802" mass="92210">MSPDWEEEASWIWHPHWKEENEAKGGGFVYFRKTFELRKGRHNCALRISADSRYLLYVNGIPVSRGPCKGDRFTWHYEEVEIGEYLKEGINVFAAQVLRYPYTGGGNQSVWRTRLAGLYVHAVIRDEQNTQAAAAHTDESWECMKDEAITLSQGVYTQFLGISEAVDGFKRPFGWTEAGYVPEKWEKASRYVFDIVHGELKPWELRKRPIPPLYETERRFVGISRLSEKGSKPDWLKLVTYDRSLTIAPHSVITIDFDAGELTTGYLEMDLSGGQGSEIKLLCAECYENPPISVPWIRDKGDRTDSTNGDLYGDLDIYRPSGMEQESGEFIEKYEPFWFRTFRYVRVEIRTGEAPLTLRKFSYRETGYPLDVIAQYRSSDPQETALWDISVRTLKRCMHETYEDCPYYEQLQYVMDTRSQIQFTYILSGDDRLARKTLFDFYSSLLPEGLTQSRYPSVSTQVIPGFSLYWIYMLHDHMMFVGDRKLVEQYLPGVDAILGYFYRQIETSGLIGKMNPRYWSFVDWADKWKEEYGVPDAARQGPLTVYCLMYTYALQRAAELAAFTDRRSVAKEYLDRAERMQLAVKENCMSISRPGSLTDGPGLELFSQHVQIWAVLSGTLTGREARHAILHSIECPDFVPCSFAMSIYQFRALSLVGLYDKVYDLLAPWRQMACEGLTTWMEDTVSKRSDAHAWGSVPIYEYTTETLGIQPSAPGCEKIKISPQIGRLSHAEGCAMTSKGMVSVQWQLVDSTFRMHAAWPEQISCTIVLPNGQIVRGEENGEFSIVMNWQNPSSESEMKERL</sequence>
<dbReference type="Pfam" id="PF17389">
    <property type="entry name" value="Bac_rhamnosid6H"/>
    <property type="match status" value="1"/>
</dbReference>
<dbReference type="InterPro" id="IPR013737">
    <property type="entry name" value="Bac_rhamnosid_N"/>
</dbReference>
<dbReference type="Pfam" id="PF17390">
    <property type="entry name" value="Bac_rhamnosid_C"/>
    <property type="match status" value="1"/>
</dbReference>
<feature type="domain" description="Bacterial alpha-L-rhamnosidase N-terminal" evidence="1">
    <location>
        <begin position="46"/>
        <end position="191"/>
    </location>
</feature>
<dbReference type="InterPro" id="IPR012341">
    <property type="entry name" value="6hp_glycosidase-like_sf"/>
</dbReference>
<dbReference type="RefSeq" id="WP_366295695.1">
    <property type="nucleotide sequence ID" value="NZ_CP159992.1"/>
</dbReference>
<evidence type="ECO:0000259" key="3">
    <source>
        <dbReference type="Pfam" id="PF17390"/>
    </source>
</evidence>
<dbReference type="InterPro" id="IPR008979">
    <property type="entry name" value="Galactose-bd-like_sf"/>
</dbReference>
<dbReference type="EMBL" id="CP159992">
    <property type="protein sequence ID" value="XCP97133.1"/>
    <property type="molecule type" value="Genomic_DNA"/>
</dbReference>
<dbReference type="SUPFAM" id="SSF49785">
    <property type="entry name" value="Galactose-binding domain-like"/>
    <property type="match status" value="1"/>
</dbReference>
<feature type="domain" description="Alpha-L-rhamnosidase C-terminal" evidence="3">
    <location>
        <begin position="708"/>
        <end position="781"/>
    </location>
</feature>
<dbReference type="AlphaFoldDB" id="A0AAU8NK60"/>
<dbReference type="InterPro" id="IPR008928">
    <property type="entry name" value="6-hairpin_glycosidase_sf"/>
</dbReference>
<dbReference type="Pfam" id="PF08531">
    <property type="entry name" value="Bac_rhamnosid_N"/>
    <property type="match status" value="1"/>
</dbReference>
<dbReference type="Gene3D" id="2.60.420.10">
    <property type="entry name" value="Maltose phosphorylase, domain 3"/>
    <property type="match status" value="1"/>
</dbReference>
<evidence type="ECO:0000313" key="4">
    <source>
        <dbReference type="EMBL" id="XCP97133.1"/>
    </source>
</evidence>
<proteinExistence type="predicted"/>
<dbReference type="Gene3D" id="1.50.10.10">
    <property type="match status" value="1"/>
</dbReference>
<reference evidence="4" key="1">
    <citation type="submission" date="2024-05" db="EMBL/GenBank/DDBJ databases">
        <title>Draft genome assemblies of 36 bacteria isolated from hibernating arctic ground squirrels.</title>
        <authorList>
            <person name="McKee H."/>
            <person name="Mullen L."/>
            <person name="Drown D.M."/>
            <person name="Duddleston K.N."/>
        </authorList>
    </citation>
    <scope>NUCLEOTIDE SEQUENCE</scope>
    <source>
        <strain evidence="4">AN1007</strain>
    </source>
</reference>